<reference evidence="1" key="1">
    <citation type="submission" date="2014-11" db="EMBL/GenBank/DDBJ databases">
        <authorList>
            <person name="Amaro Gonzalez C."/>
        </authorList>
    </citation>
    <scope>NUCLEOTIDE SEQUENCE</scope>
</reference>
<accession>A0A0E9XHH4</accession>
<dbReference type="EMBL" id="GBXM01006390">
    <property type="protein sequence ID" value="JAI02188.1"/>
    <property type="molecule type" value="Transcribed_RNA"/>
</dbReference>
<sequence>MKTNIFFVVFHGTYSEHG</sequence>
<dbReference type="AlphaFoldDB" id="A0A0E9XHH4"/>
<organism evidence="1">
    <name type="scientific">Anguilla anguilla</name>
    <name type="common">European freshwater eel</name>
    <name type="synonym">Muraena anguilla</name>
    <dbReference type="NCBI Taxonomy" id="7936"/>
    <lineage>
        <taxon>Eukaryota</taxon>
        <taxon>Metazoa</taxon>
        <taxon>Chordata</taxon>
        <taxon>Craniata</taxon>
        <taxon>Vertebrata</taxon>
        <taxon>Euteleostomi</taxon>
        <taxon>Actinopterygii</taxon>
        <taxon>Neopterygii</taxon>
        <taxon>Teleostei</taxon>
        <taxon>Anguilliformes</taxon>
        <taxon>Anguillidae</taxon>
        <taxon>Anguilla</taxon>
    </lineage>
</organism>
<evidence type="ECO:0000313" key="1">
    <source>
        <dbReference type="EMBL" id="JAI02188.1"/>
    </source>
</evidence>
<name>A0A0E9XHH4_ANGAN</name>
<reference evidence="1" key="2">
    <citation type="journal article" date="2015" name="Fish Shellfish Immunol.">
        <title>Early steps in the European eel (Anguilla anguilla)-Vibrio vulnificus interaction in the gills: Role of the RtxA13 toxin.</title>
        <authorList>
            <person name="Callol A."/>
            <person name="Pajuelo D."/>
            <person name="Ebbesson L."/>
            <person name="Teles M."/>
            <person name="MacKenzie S."/>
            <person name="Amaro C."/>
        </authorList>
    </citation>
    <scope>NUCLEOTIDE SEQUENCE</scope>
</reference>
<protein>
    <submittedName>
        <fullName evidence="1">Uncharacterized protein</fullName>
    </submittedName>
</protein>
<proteinExistence type="predicted"/>